<organism evidence="2 3">
    <name type="scientific">Lysobacter brunescens</name>
    <dbReference type="NCBI Taxonomy" id="262323"/>
    <lineage>
        <taxon>Bacteria</taxon>
        <taxon>Pseudomonadati</taxon>
        <taxon>Pseudomonadota</taxon>
        <taxon>Gammaproteobacteria</taxon>
        <taxon>Lysobacterales</taxon>
        <taxon>Lysobacteraceae</taxon>
        <taxon>Lysobacter</taxon>
    </lineage>
</organism>
<dbReference type="Pfam" id="PF17131">
    <property type="entry name" value="LolA_like"/>
    <property type="match status" value="1"/>
</dbReference>
<gene>
    <name evidence="2" type="ORF">ACFQ0E_15970</name>
</gene>
<proteinExistence type="predicted"/>
<dbReference type="RefSeq" id="WP_386825520.1">
    <property type="nucleotide sequence ID" value="NZ_JBHTIF010000004.1"/>
</dbReference>
<evidence type="ECO:0000313" key="3">
    <source>
        <dbReference type="Proteomes" id="UP001597110"/>
    </source>
</evidence>
<protein>
    <submittedName>
        <fullName evidence="2">Outer membrane lipoprotein-sorting protein</fullName>
    </submittedName>
</protein>
<dbReference type="Gene3D" id="2.50.20.10">
    <property type="entry name" value="Lipoprotein localisation LolA/LolB/LppX"/>
    <property type="match status" value="1"/>
</dbReference>
<keyword evidence="2" id="KW-0449">Lipoprotein</keyword>
<dbReference type="EMBL" id="JBHTIF010000004">
    <property type="protein sequence ID" value="MFD0727093.1"/>
    <property type="molecule type" value="Genomic_DNA"/>
</dbReference>
<name>A0ABW2YGR4_9GAMM</name>
<reference evidence="3" key="1">
    <citation type="journal article" date="2019" name="Int. J. Syst. Evol. Microbiol.">
        <title>The Global Catalogue of Microorganisms (GCM) 10K type strain sequencing project: providing services to taxonomists for standard genome sequencing and annotation.</title>
        <authorList>
            <consortium name="The Broad Institute Genomics Platform"/>
            <consortium name="The Broad Institute Genome Sequencing Center for Infectious Disease"/>
            <person name="Wu L."/>
            <person name="Ma J."/>
        </authorList>
    </citation>
    <scope>NUCLEOTIDE SEQUENCE [LARGE SCALE GENOMIC DNA]</scope>
    <source>
        <strain evidence="3">CCUG 55585</strain>
    </source>
</reference>
<evidence type="ECO:0000259" key="1">
    <source>
        <dbReference type="Pfam" id="PF17131"/>
    </source>
</evidence>
<dbReference type="InterPro" id="IPR033399">
    <property type="entry name" value="TP_0789-like"/>
</dbReference>
<evidence type="ECO:0000313" key="2">
    <source>
        <dbReference type="EMBL" id="MFD0727093.1"/>
    </source>
</evidence>
<keyword evidence="3" id="KW-1185">Reference proteome</keyword>
<dbReference type="CDD" id="cd16329">
    <property type="entry name" value="LolA_like"/>
    <property type="match status" value="1"/>
</dbReference>
<sequence>MIRIPSVAGAHRPLAACLAATLVFVTAGLVRDGHAQSGKPSAQQIFERSATAEKVADWRAASTLEIRTGDRARVRSGIVYNKLQGNGVDSHRLFRFQTPADVAGTAVLVHENAVSQDDLWIYFPSMAKTRRILASNKKDSFMGSDFAYADLMAQDSQDFNHSLLPEEACGDARCHVVQSVPRDAKTAASLGYSKVVASIRTRDFATVLVRYFDKNGVEFKRQTISGHVPAAGQPGKFVATRREMVSSKGGRRSVLTLRDVESARPLQSDLFIESRLGQ</sequence>
<dbReference type="Proteomes" id="UP001597110">
    <property type="component" value="Unassembled WGS sequence"/>
</dbReference>
<comment type="caution">
    <text evidence="2">The sequence shown here is derived from an EMBL/GenBank/DDBJ whole genome shotgun (WGS) entry which is preliminary data.</text>
</comment>
<feature type="domain" description="Uncharacterized protein TP-0789" evidence="1">
    <location>
        <begin position="90"/>
        <end position="276"/>
    </location>
</feature>
<accession>A0ABW2YGR4</accession>